<evidence type="ECO:0000313" key="4">
    <source>
        <dbReference type="EMBL" id="MBM9938274.1"/>
    </source>
</evidence>
<feature type="transmembrane region" description="Helical" evidence="1">
    <location>
        <begin position="294"/>
        <end position="317"/>
    </location>
</feature>
<dbReference type="PANTHER" id="PTHR48090">
    <property type="entry name" value="UNDECAPRENYL-PHOSPHATE 4-DEOXY-4-FORMAMIDO-L-ARABINOSE TRANSFERASE-RELATED"/>
    <property type="match status" value="1"/>
</dbReference>
<keyword evidence="1" id="KW-0472">Membrane</keyword>
<dbReference type="InterPro" id="IPR050256">
    <property type="entry name" value="Glycosyltransferase_2"/>
</dbReference>
<dbReference type="Pfam" id="PF00535">
    <property type="entry name" value="Glycos_transf_2"/>
    <property type="match status" value="1"/>
</dbReference>
<organism evidence="3 6">
    <name type="scientific">Stenotrophomonas lactitubi</name>
    <dbReference type="NCBI Taxonomy" id="2045214"/>
    <lineage>
        <taxon>Bacteria</taxon>
        <taxon>Pseudomonadati</taxon>
        <taxon>Pseudomonadota</taxon>
        <taxon>Gammaproteobacteria</taxon>
        <taxon>Lysobacterales</taxon>
        <taxon>Lysobacteraceae</taxon>
        <taxon>Stenotrophomonas</taxon>
    </lineage>
</organism>
<dbReference type="InterPro" id="IPR029044">
    <property type="entry name" value="Nucleotide-diphossugar_trans"/>
</dbReference>
<sequence>MNIPPPTSPTTAVRPDDSPRIAVVIPCYRVRTHILQVIAGIGPEVGWIIAVDDACPEASGAWIREHCTDPRVIVVHHEQNQGVGGATLTGYQHALQTPAHVVVKLDGDGQMDAGLLPRFASPLLSGHADYAKGNRFHRVGFVRGMPWVRLAGNAALSFMTKLSSGYWQIADPTNGYTAIRSEVLHELELERIAKRYFFESDLLYHLNQVRAVVIDVPMRARYEDETSSLSPLRILGPFLLGHLRNTLRRLLYSYGIRGFSLASVELLLGSVLLAGGGIFGLWRWCLSADSGVPATAGTVMIAGLPIIVGMQMLLSWLNFDVASEPRQPVHRLLGVEQALRSVIGKPRQ</sequence>
<keyword evidence="1" id="KW-1133">Transmembrane helix</keyword>
<evidence type="ECO:0000313" key="6">
    <source>
        <dbReference type="Proteomes" id="UP000784064"/>
    </source>
</evidence>
<dbReference type="EMBL" id="JAFFTA010000016">
    <property type="protein sequence ID" value="MBM9913794.1"/>
    <property type="molecule type" value="Genomic_DNA"/>
</dbReference>
<evidence type="ECO:0000313" key="3">
    <source>
        <dbReference type="EMBL" id="MBM9913794.1"/>
    </source>
</evidence>
<name>A0AAW4GH01_9GAMM</name>
<feature type="domain" description="Glycosyltransferase 2-like" evidence="2">
    <location>
        <begin position="23"/>
        <end position="187"/>
    </location>
</feature>
<evidence type="ECO:0000259" key="2">
    <source>
        <dbReference type="Pfam" id="PF00535"/>
    </source>
</evidence>
<dbReference type="RefSeq" id="WP_205405522.1">
    <property type="nucleotide sequence ID" value="NZ_JAFFTA010000016.1"/>
</dbReference>
<gene>
    <name evidence="3" type="ORF">JJW18_09950</name>
    <name evidence="4" type="ORF">JJW19_08980</name>
</gene>
<accession>A0AAW4GH01</accession>
<dbReference type="SUPFAM" id="SSF53448">
    <property type="entry name" value="Nucleotide-diphospho-sugar transferases"/>
    <property type="match status" value="1"/>
</dbReference>
<keyword evidence="5" id="KW-1185">Reference proteome</keyword>
<dbReference type="PANTHER" id="PTHR48090:SF7">
    <property type="entry name" value="RFBJ PROTEIN"/>
    <property type="match status" value="1"/>
</dbReference>
<dbReference type="Gene3D" id="3.90.550.10">
    <property type="entry name" value="Spore Coat Polysaccharide Biosynthesis Protein SpsA, Chain A"/>
    <property type="match status" value="1"/>
</dbReference>
<proteinExistence type="predicted"/>
<dbReference type="Proteomes" id="UP000749453">
    <property type="component" value="Unassembled WGS sequence"/>
</dbReference>
<evidence type="ECO:0000313" key="5">
    <source>
        <dbReference type="Proteomes" id="UP000749453"/>
    </source>
</evidence>
<reference evidence="3" key="2">
    <citation type="submission" date="2021-01" db="EMBL/GenBank/DDBJ databases">
        <authorList>
            <person name="Yu Y."/>
        </authorList>
    </citation>
    <scope>NUCLEOTIDE SEQUENCE</scope>
    <source>
        <strain evidence="3">As-5</strain>
        <strain evidence="4">As-6</strain>
    </source>
</reference>
<dbReference type="CDD" id="cd04179">
    <property type="entry name" value="DPM_DPG-synthase_like"/>
    <property type="match status" value="1"/>
</dbReference>
<feature type="transmembrane region" description="Helical" evidence="1">
    <location>
        <begin position="258"/>
        <end position="282"/>
    </location>
</feature>
<dbReference type="Proteomes" id="UP000784064">
    <property type="component" value="Unassembled WGS sequence"/>
</dbReference>
<keyword evidence="1" id="KW-0812">Transmembrane</keyword>
<evidence type="ECO:0000256" key="1">
    <source>
        <dbReference type="SAM" id="Phobius"/>
    </source>
</evidence>
<protein>
    <submittedName>
        <fullName evidence="3">Glycosyltransferase</fullName>
    </submittedName>
</protein>
<comment type="caution">
    <text evidence="3">The sequence shown here is derived from an EMBL/GenBank/DDBJ whole genome shotgun (WGS) entry which is preliminary data.</text>
</comment>
<dbReference type="EMBL" id="JAFFTB010000014">
    <property type="protein sequence ID" value="MBM9938274.1"/>
    <property type="molecule type" value="Genomic_DNA"/>
</dbReference>
<dbReference type="InterPro" id="IPR001173">
    <property type="entry name" value="Glyco_trans_2-like"/>
</dbReference>
<reference evidence="5" key="1">
    <citation type="submission" date="2021-01" db="EMBL/GenBank/DDBJ databases">
        <title>Stenotrophomonas maltophilia.</title>
        <authorList>
            <person name="Yu Y."/>
        </authorList>
    </citation>
    <scope>NUCLEOTIDE SEQUENCE [LARGE SCALE GENOMIC DNA]</scope>
    <source>
        <strain evidence="5">As-6</strain>
    </source>
</reference>
<dbReference type="AlphaFoldDB" id="A0AAW4GH01"/>